<keyword evidence="1" id="KW-0812">Transmembrane</keyword>
<protein>
    <submittedName>
        <fullName evidence="2">Uncharacterized protein</fullName>
    </submittedName>
</protein>
<keyword evidence="1" id="KW-0472">Membrane</keyword>
<accession>A0A080Z2Z5</accession>
<proteinExistence type="predicted"/>
<evidence type="ECO:0000256" key="1">
    <source>
        <dbReference type="SAM" id="Phobius"/>
    </source>
</evidence>
<dbReference type="OrthoDB" id="161961at2759"/>
<reference evidence="2 3" key="1">
    <citation type="submission" date="2013-11" db="EMBL/GenBank/DDBJ databases">
        <title>The Genome Sequence of Phytophthora parasitica P1976.</title>
        <authorList>
            <consortium name="The Broad Institute Genomics Platform"/>
            <person name="Russ C."/>
            <person name="Tyler B."/>
            <person name="Panabieres F."/>
            <person name="Shan W."/>
            <person name="Tripathy S."/>
            <person name="Grunwald N."/>
            <person name="Machado M."/>
            <person name="Johnson C.S."/>
            <person name="Walker B."/>
            <person name="Young S."/>
            <person name="Zeng Q."/>
            <person name="Gargeya S."/>
            <person name="Fitzgerald M."/>
            <person name="Haas B."/>
            <person name="Abouelleil A."/>
            <person name="Allen A.W."/>
            <person name="Alvarado L."/>
            <person name="Arachchi H.M."/>
            <person name="Berlin A.M."/>
            <person name="Chapman S.B."/>
            <person name="Gainer-Dewar J."/>
            <person name="Goldberg J."/>
            <person name="Griggs A."/>
            <person name="Gujja S."/>
            <person name="Hansen M."/>
            <person name="Howarth C."/>
            <person name="Imamovic A."/>
            <person name="Ireland A."/>
            <person name="Larimer J."/>
            <person name="McCowan C."/>
            <person name="Murphy C."/>
            <person name="Pearson M."/>
            <person name="Poon T.W."/>
            <person name="Priest M."/>
            <person name="Roberts A."/>
            <person name="Saif S."/>
            <person name="Shea T."/>
            <person name="Sisk P."/>
            <person name="Sykes S."/>
            <person name="Wortman J."/>
            <person name="Nusbaum C."/>
            <person name="Birren B."/>
        </authorList>
    </citation>
    <scope>NUCLEOTIDE SEQUENCE [LARGE SCALE GENOMIC DNA]</scope>
    <source>
        <strain evidence="2 3">P1976</strain>
    </source>
</reference>
<evidence type="ECO:0000313" key="3">
    <source>
        <dbReference type="Proteomes" id="UP000028582"/>
    </source>
</evidence>
<feature type="transmembrane region" description="Helical" evidence="1">
    <location>
        <begin position="174"/>
        <end position="194"/>
    </location>
</feature>
<sequence length="223" mass="23755">MSRPELRGEFHRETATTLQLAAKLHSPSQPLLNMSTFPVQRNLITFAEEEKESCTLVSVKGDATYCIKGPVCGAKVAGSTKQVSGACPAEGDAAVEHCVETSRSYSTGCVAPVDAQCVITPLDHWECVFPNITSTTAPTQPPIISSNKLALSASTESTSTTSESESLVQGPNTALNIVVGVSCCILALVGLVYVKKRRDAKKRELKTPTDYRLSPSDISIVLV</sequence>
<dbReference type="Proteomes" id="UP000028582">
    <property type="component" value="Unassembled WGS sequence"/>
</dbReference>
<comment type="caution">
    <text evidence="2">The sequence shown here is derived from an EMBL/GenBank/DDBJ whole genome shotgun (WGS) entry which is preliminary data.</text>
</comment>
<dbReference type="EMBL" id="ANJA01003846">
    <property type="protein sequence ID" value="ETO61006.1"/>
    <property type="molecule type" value="Genomic_DNA"/>
</dbReference>
<keyword evidence="1" id="KW-1133">Transmembrane helix</keyword>
<name>A0A080Z2Z5_PHYNI</name>
<gene>
    <name evidence="2" type="ORF">F444_20896</name>
</gene>
<organism evidence="2 3">
    <name type="scientific">Phytophthora nicotianae P1976</name>
    <dbReference type="NCBI Taxonomy" id="1317066"/>
    <lineage>
        <taxon>Eukaryota</taxon>
        <taxon>Sar</taxon>
        <taxon>Stramenopiles</taxon>
        <taxon>Oomycota</taxon>
        <taxon>Peronosporomycetes</taxon>
        <taxon>Peronosporales</taxon>
        <taxon>Peronosporaceae</taxon>
        <taxon>Phytophthora</taxon>
    </lineage>
</organism>
<dbReference type="AlphaFoldDB" id="A0A080Z2Z5"/>
<evidence type="ECO:0000313" key="2">
    <source>
        <dbReference type="EMBL" id="ETO61006.1"/>
    </source>
</evidence>